<dbReference type="InterPro" id="IPR045325">
    <property type="entry name" value="TMEM70/TMEM186/TMEM223"/>
</dbReference>
<feature type="transmembrane region" description="Helical" evidence="2">
    <location>
        <begin position="123"/>
        <end position="147"/>
    </location>
</feature>
<proteinExistence type="inferred from homology"/>
<name>A0A1I8A3C9_9BILA</name>
<dbReference type="Pfam" id="PF06979">
    <property type="entry name" value="TMEM70"/>
    <property type="match status" value="1"/>
</dbReference>
<dbReference type="GO" id="GO:0033615">
    <property type="term" value="P:mitochondrial proton-transporting ATP synthase complex assembly"/>
    <property type="evidence" value="ECO:0007669"/>
    <property type="project" value="TreeGrafter"/>
</dbReference>
<organism evidence="3 4">
    <name type="scientific">Steinernema glaseri</name>
    <dbReference type="NCBI Taxonomy" id="37863"/>
    <lineage>
        <taxon>Eukaryota</taxon>
        <taxon>Metazoa</taxon>
        <taxon>Ecdysozoa</taxon>
        <taxon>Nematoda</taxon>
        <taxon>Chromadorea</taxon>
        <taxon>Rhabditida</taxon>
        <taxon>Tylenchina</taxon>
        <taxon>Panagrolaimomorpha</taxon>
        <taxon>Strongyloidoidea</taxon>
        <taxon>Steinernematidae</taxon>
        <taxon>Steinernema</taxon>
    </lineage>
</organism>
<keyword evidence="3" id="KW-1185">Reference proteome</keyword>
<evidence type="ECO:0000256" key="2">
    <source>
        <dbReference type="SAM" id="Phobius"/>
    </source>
</evidence>
<dbReference type="GO" id="GO:0031966">
    <property type="term" value="C:mitochondrial membrane"/>
    <property type="evidence" value="ECO:0007669"/>
    <property type="project" value="TreeGrafter"/>
</dbReference>
<dbReference type="AlphaFoldDB" id="A0A1I8A3C9"/>
<dbReference type="WBParaSite" id="L893_g32597.t1">
    <property type="protein sequence ID" value="L893_g32597.t1"/>
    <property type="gene ID" value="L893_g32597"/>
</dbReference>
<keyword evidence="2" id="KW-1133">Transmembrane helix</keyword>
<comment type="similarity">
    <text evidence="1">Belongs to the TMEM70 family.</text>
</comment>
<dbReference type="PANTHER" id="PTHR13281">
    <property type="entry name" value="TRANSMEMBRANE PROTEIN 70, MITOCHONDRIAL"/>
    <property type="match status" value="1"/>
</dbReference>
<evidence type="ECO:0000256" key="1">
    <source>
        <dbReference type="ARBA" id="ARBA00005280"/>
    </source>
</evidence>
<dbReference type="InterPro" id="IPR009724">
    <property type="entry name" value="TMEM70"/>
</dbReference>
<evidence type="ECO:0000313" key="4">
    <source>
        <dbReference type="WBParaSite" id="L893_g32597.t1"/>
    </source>
</evidence>
<protein>
    <submittedName>
        <fullName evidence="4">Transmembrane protein</fullName>
    </submittedName>
</protein>
<reference evidence="4" key="1">
    <citation type="submission" date="2016-11" db="UniProtKB">
        <authorList>
            <consortium name="WormBaseParasite"/>
        </authorList>
    </citation>
    <scope>IDENTIFICATION</scope>
</reference>
<feature type="transmembrane region" description="Helical" evidence="2">
    <location>
        <begin position="153"/>
        <end position="178"/>
    </location>
</feature>
<keyword evidence="2" id="KW-0472">Membrane</keyword>
<keyword evidence="2" id="KW-0812">Transmembrane</keyword>
<dbReference type="PANTHER" id="PTHR13281:SF0">
    <property type="entry name" value="TRANSMEMBRANE PROTEIN 70, MITOCHONDRIAL"/>
    <property type="match status" value="1"/>
</dbReference>
<sequence>MKHNGGNVDYSQSMSGKLLILADKTEDSRITLPFVLFHALVYKLQFMLCRMIILRFAQRTSSLRTSAARFCSSSSASALSRTLVPHSSLTADNMGPSILHLRENGAETTPTDTMRKGIKIAKALSLSSSALGVVMIPALTSYMWSAAAERPSIMLFAVVANSFLGFLSLTPFLLQFLVKRYVLNIHYNRDTKVFTTVHLNFFMQKKCLQFKAEDVVDAATAPETNKLWFPLATAFVYGRPLLFPLDKSNYRDVLGFQDLTKNIQIPTNHD</sequence>
<dbReference type="Proteomes" id="UP000095287">
    <property type="component" value="Unplaced"/>
</dbReference>
<feature type="transmembrane region" description="Helical" evidence="2">
    <location>
        <begin position="34"/>
        <end position="54"/>
    </location>
</feature>
<evidence type="ECO:0000313" key="3">
    <source>
        <dbReference type="Proteomes" id="UP000095287"/>
    </source>
</evidence>
<accession>A0A1I8A3C9</accession>